<feature type="non-terminal residue" evidence="2">
    <location>
        <position position="56"/>
    </location>
</feature>
<feature type="compositionally biased region" description="Acidic residues" evidence="1">
    <location>
        <begin position="40"/>
        <end position="50"/>
    </location>
</feature>
<comment type="caution">
    <text evidence="2">The sequence shown here is derived from an EMBL/GenBank/DDBJ whole genome shotgun (WGS) entry which is preliminary data.</text>
</comment>
<protein>
    <recommendedName>
        <fullName evidence="4">Calreticulin</fullName>
    </recommendedName>
</protein>
<dbReference type="AlphaFoldDB" id="A0ABD0J4D0"/>
<name>A0ABD0J4D0_9CAEN</name>
<dbReference type="EMBL" id="JACVVK020000655">
    <property type="protein sequence ID" value="KAK7459722.1"/>
    <property type="molecule type" value="Genomic_DNA"/>
</dbReference>
<organism evidence="2 3">
    <name type="scientific">Batillaria attramentaria</name>
    <dbReference type="NCBI Taxonomy" id="370345"/>
    <lineage>
        <taxon>Eukaryota</taxon>
        <taxon>Metazoa</taxon>
        <taxon>Spiralia</taxon>
        <taxon>Lophotrochozoa</taxon>
        <taxon>Mollusca</taxon>
        <taxon>Gastropoda</taxon>
        <taxon>Caenogastropoda</taxon>
        <taxon>Sorbeoconcha</taxon>
        <taxon>Cerithioidea</taxon>
        <taxon>Batillariidae</taxon>
        <taxon>Batillaria</taxon>
    </lineage>
</organism>
<evidence type="ECO:0000256" key="1">
    <source>
        <dbReference type="SAM" id="MobiDB-lite"/>
    </source>
</evidence>
<accession>A0ABD0J4D0</accession>
<sequence length="56" mass="6631">MSTKPKLPTPVEEENEEEENRWTEEWKEEENAEDRGEGIWEADEYDEQESPDGTTT</sequence>
<dbReference type="Proteomes" id="UP001519460">
    <property type="component" value="Unassembled WGS sequence"/>
</dbReference>
<evidence type="ECO:0000313" key="3">
    <source>
        <dbReference type="Proteomes" id="UP001519460"/>
    </source>
</evidence>
<gene>
    <name evidence="2" type="ORF">BaRGS_00038958</name>
</gene>
<evidence type="ECO:0000313" key="2">
    <source>
        <dbReference type="EMBL" id="KAK7459722.1"/>
    </source>
</evidence>
<proteinExistence type="predicted"/>
<feature type="region of interest" description="Disordered" evidence="1">
    <location>
        <begin position="1"/>
        <end position="56"/>
    </location>
</feature>
<evidence type="ECO:0008006" key="4">
    <source>
        <dbReference type="Google" id="ProtNLM"/>
    </source>
</evidence>
<keyword evidence="3" id="KW-1185">Reference proteome</keyword>
<reference evidence="2 3" key="1">
    <citation type="journal article" date="2023" name="Sci. Data">
        <title>Genome assembly of the Korean intertidal mud-creeper Batillaria attramentaria.</title>
        <authorList>
            <person name="Patra A.K."/>
            <person name="Ho P.T."/>
            <person name="Jun S."/>
            <person name="Lee S.J."/>
            <person name="Kim Y."/>
            <person name="Won Y.J."/>
        </authorList>
    </citation>
    <scope>NUCLEOTIDE SEQUENCE [LARGE SCALE GENOMIC DNA]</scope>
    <source>
        <strain evidence="2">Wonlab-2016</strain>
    </source>
</reference>